<accession>A0ABR7FYD1</accession>
<name>A0ABR7FYD1_9FIRM</name>
<dbReference type="RefSeq" id="WP_186835853.1">
    <property type="nucleotide sequence ID" value="NZ_JACOPD010000001.1"/>
</dbReference>
<feature type="transmembrane region" description="Helical" evidence="1">
    <location>
        <begin position="20"/>
        <end position="38"/>
    </location>
</feature>
<evidence type="ECO:0000313" key="3">
    <source>
        <dbReference type="Proteomes" id="UP000628463"/>
    </source>
</evidence>
<reference evidence="2 3" key="1">
    <citation type="submission" date="2020-08" db="EMBL/GenBank/DDBJ databases">
        <title>Genome public.</title>
        <authorList>
            <person name="Liu C."/>
            <person name="Sun Q."/>
        </authorList>
    </citation>
    <scope>NUCLEOTIDE SEQUENCE [LARGE SCALE GENOMIC DNA]</scope>
    <source>
        <strain evidence="2 3">NSJ-43</strain>
    </source>
</reference>
<dbReference type="Proteomes" id="UP000628463">
    <property type="component" value="Unassembled WGS sequence"/>
</dbReference>
<keyword evidence="3" id="KW-1185">Reference proteome</keyword>
<keyword evidence="1" id="KW-0472">Membrane</keyword>
<feature type="transmembrane region" description="Helical" evidence="1">
    <location>
        <begin position="166"/>
        <end position="188"/>
    </location>
</feature>
<evidence type="ECO:0000313" key="2">
    <source>
        <dbReference type="EMBL" id="MBC5679521.1"/>
    </source>
</evidence>
<comment type="caution">
    <text evidence="2">The sequence shown here is derived from an EMBL/GenBank/DDBJ whole genome shotgun (WGS) entry which is preliminary data.</text>
</comment>
<keyword evidence="1" id="KW-1133">Transmembrane helix</keyword>
<keyword evidence="1" id="KW-0812">Transmembrane</keyword>
<protein>
    <submittedName>
        <fullName evidence="2">Uncharacterized protein</fullName>
    </submittedName>
</protein>
<dbReference type="EMBL" id="JACOPD010000001">
    <property type="protein sequence ID" value="MBC5679521.1"/>
    <property type="molecule type" value="Genomic_DNA"/>
</dbReference>
<gene>
    <name evidence="2" type="ORF">H8S01_00890</name>
</gene>
<proteinExistence type="predicted"/>
<dbReference type="PROSITE" id="PS51257">
    <property type="entry name" value="PROKAR_LIPOPROTEIN"/>
    <property type="match status" value="1"/>
</dbReference>
<sequence length="200" mass="23325">MKLKKLKSILFNHQIQAAVFLFLFVLITISACMHISLFKSFKPQSYSSSDNIDDCYLSGARYVNVDADTLYYTGYDYIDHDRVKGHYYYTLADDRCTIYLISTKYFNKDNDIPVSLDDVSFKAVLKKNDTYLKPLLEYMAIDLNWNYSGLSSHTSAIMISQYHYSLPLYLCLLIITFIGIISLVFYIVKYFKTLKKTVRE</sequence>
<organism evidence="2 3">
    <name type="scientific">Lachnospira hominis</name>
    <name type="common">ex Liu et al. 2021</name>
    <dbReference type="NCBI Taxonomy" id="2763051"/>
    <lineage>
        <taxon>Bacteria</taxon>
        <taxon>Bacillati</taxon>
        <taxon>Bacillota</taxon>
        <taxon>Clostridia</taxon>
        <taxon>Lachnospirales</taxon>
        <taxon>Lachnospiraceae</taxon>
        <taxon>Lachnospira</taxon>
    </lineage>
</organism>
<evidence type="ECO:0000256" key="1">
    <source>
        <dbReference type="SAM" id="Phobius"/>
    </source>
</evidence>